<reference evidence="5 6" key="1">
    <citation type="submission" date="2024-09" db="EMBL/GenBank/DDBJ databases">
        <authorList>
            <person name="Lee S.D."/>
        </authorList>
    </citation>
    <scope>NUCLEOTIDE SEQUENCE [LARGE SCALE GENOMIC DNA]</scope>
    <source>
        <strain evidence="5 6">N1-5</strain>
    </source>
</reference>
<dbReference type="InterPro" id="IPR018392">
    <property type="entry name" value="LysM"/>
</dbReference>
<evidence type="ECO:0000313" key="6">
    <source>
        <dbReference type="Proteomes" id="UP001592528"/>
    </source>
</evidence>
<dbReference type="InterPro" id="IPR036779">
    <property type="entry name" value="LysM_dom_sf"/>
</dbReference>
<sequence length="1129" mass="116754">MNSRIRALAGALGSLLFLALIEIGAPVGLLAFGLLPHRLPTLTQAGTALTSPDNGSLLIGAITLIGWLAWVAFTFAVVLETLAALRHRGAPRVRTLGALQQLAAGLVASIIVLLPATGGALAASAAPAAAATLHLPHASTLTAGQAAQQAEAATTNAGNAGVQAGWSGPVHQVTGSDESMWDLAEHYLGDGMRWREIAQLNQGVPQPDGKTVTATTLQLTPGWTLRLPADARTTSTTSVRDQVEPAAATETVPSHQQSAAGTPATRSGTSEKVHVVRPGDTLSQIAQDDLGDPNDYPQIAAANQHTVQSDGRHLTDPNLIYPGWKLTIPQASQATAAPADPTTGAKAPAPTGKPGAATSGPSGTSTSGGTATVPHPTAAPTTPVASAPAAPPTTPPAAAPSTAPATGQSATAATPTPAPTAPPTLAAVPAVTARAAQTSSPARVGAGIAALLAAGLLGGYGVKRALQQRNRRPGETIAVPEQTSALEHALVHQAQPPSAELLDRALRTLAAHLPDHQALPPVEGARLTRAGIELRCPAEAVSPFTAAGDGWWQLDPEQELLDPDQADQIPAPYPLLTALGTDGDNGAVLADLRTARTVLLDGSPEQVRAVARAIALEQATCPWGQDLQVLCSGITDPDLPAILHTGRLQHLSQLSHAAKDLAEVLLTLHQDASTALPWVLVVADQASEQDAWQLADLVARVPHAPIALVLPATGLDALFPEAAHLDCAESGPQPSPVDGQPVVLQRVTEAAYQQLLADLRTTEEPATAAQGAWLHVPESSDHLQAETRVDVPPDAPGPPEQQPEAAAPASPFLAFSQHHAAVPGPADIPLPPAPFPEPAEPALAPSRDPSAVATSAAAGVTGNASVAVPPTSAPWPDPDAAEPSTLHTPQVLVLGPLDITGLGASGRGRRLAELAAYLYLHPHRTAAAIAEAMGSMEPWADGTLRSRMSQLRKVLGTTPDGTPYVPYLSDNATYPQLAVRCDWTRFLKLAERGLTAGATDVADLESALALVRGRPFQGSSASWAVAEQQEMISRIVDVAHTAAVRHVAAGSWDAARTAISKGLDVEPTAEILYRDWITLENRRGDRAALGRVISDLNRALRTLDVEMDDDTQKLITDIYAHHQRTQGTA</sequence>
<evidence type="ECO:0000259" key="4">
    <source>
        <dbReference type="PROSITE" id="PS51782"/>
    </source>
</evidence>
<keyword evidence="3" id="KW-1133">Transmembrane helix</keyword>
<dbReference type="PANTHER" id="PTHR34700">
    <property type="entry name" value="POTASSIUM BINDING PROTEIN KBP"/>
    <property type="match status" value="1"/>
</dbReference>
<proteinExistence type="predicted"/>
<feature type="compositionally biased region" description="Low complexity" evidence="2">
    <location>
        <begin position="399"/>
        <end position="415"/>
    </location>
</feature>
<dbReference type="Gene3D" id="1.25.40.10">
    <property type="entry name" value="Tetratricopeptide repeat domain"/>
    <property type="match status" value="1"/>
</dbReference>
<keyword evidence="3" id="KW-0812">Transmembrane</keyword>
<evidence type="ECO:0000313" key="5">
    <source>
        <dbReference type="EMBL" id="MFC1405738.1"/>
    </source>
</evidence>
<dbReference type="InterPro" id="IPR052196">
    <property type="entry name" value="Bact_Kbp"/>
</dbReference>
<evidence type="ECO:0000256" key="3">
    <source>
        <dbReference type="SAM" id="Phobius"/>
    </source>
</evidence>
<dbReference type="PANTHER" id="PTHR34700:SF4">
    <property type="entry name" value="PHAGE-LIKE ELEMENT PBSX PROTEIN XKDP"/>
    <property type="match status" value="1"/>
</dbReference>
<dbReference type="CDD" id="cd00118">
    <property type="entry name" value="LysM"/>
    <property type="match status" value="1"/>
</dbReference>
<organism evidence="5 6">
    <name type="scientific">Streptacidiphilus cavernicola</name>
    <dbReference type="NCBI Taxonomy" id="3342716"/>
    <lineage>
        <taxon>Bacteria</taxon>
        <taxon>Bacillati</taxon>
        <taxon>Actinomycetota</taxon>
        <taxon>Actinomycetes</taxon>
        <taxon>Kitasatosporales</taxon>
        <taxon>Streptomycetaceae</taxon>
        <taxon>Streptacidiphilus</taxon>
    </lineage>
</organism>
<feature type="transmembrane region" description="Helical" evidence="3">
    <location>
        <begin position="55"/>
        <end position="82"/>
    </location>
</feature>
<feature type="compositionally biased region" description="Polar residues" evidence="2">
    <location>
        <begin position="251"/>
        <end position="268"/>
    </location>
</feature>
<dbReference type="InterPro" id="IPR011990">
    <property type="entry name" value="TPR-like_helical_dom_sf"/>
</dbReference>
<keyword evidence="3" id="KW-0472">Membrane</keyword>
<dbReference type="Proteomes" id="UP001592528">
    <property type="component" value="Unassembled WGS sequence"/>
</dbReference>
<feature type="domain" description="LysM" evidence="4">
    <location>
        <begin position="272"/>
        <end position="328"/>
    </location>
</feature>
<gene>
    <name evidence="5" type="ORF">ACEZDJ_31055</name>
</gene>
<feature type="compositionally biased region" description="Pro residues" evidence="2">
    <location>
        <begin position="826"/>
        <end position="839"/>
    </location>
</feature>
<feature type="compositionally biased region" description="Low complexity" evidence="2">
    <location>
        <begin position="331"/>
        <end position="388"/>
    </location>
</feature>
<dbReference type="Gene3D" id="3.10.350.10">
    <property type="entry name" value="LysM domain"/>
    <property type="match status" value="1"/>
</dbReference>
<dbReference type="SMART" id="SM01043">
    <property type="entry name" value="BTAD"/>
    <property type="match status" value="1"/>
</dbReference>
<accession>A0ABV6UW94</accession>
<evidence type="ECO:0000256" key="1">
    <source>
        <dbReference type="ARBA" id="ARBA00023012"/>
    </source>
</evidence>
<dbReference type="EMBL" id="JBHEZZ010000023">
    <property type="protein sequence ID" value="MFC1405738.1"/>
    <property type="molecule type" value="Genomic_DNA"/>
</dbReference>
<feature type="compositionally biased region" description="Low complexity" evidence="2">
    <location>
        <begin position="840"/>
        <end position="868"/>
    </location>
</feature>
<feature type="transmembrane region" description="Helical" evidence="3">
    <location>
        <begin position="102"/>
        <end position="123"/>
    </location>
</feature>
<dbReference type="PROSITE" id="PS51782">
    <property type="entry name" value="LYSM"/>
    <property type="match status" value="1"/>
</dbReference>
<keyword evidence="1" id="KW-0902">Two-component regulatory system</keyword>
<comment type="caution">
    <text evidence="5">The sequence shown here is derived from an EMBL/GenBank/DDBJ whole genome shotgun (WGS) entry which is preliminary data.</text>
</comment>
<dbReference type="SMART" id="SM00257">
    <property type="entry name" value="LysM"/>
    <property type="match status" value="1"/>
</dbReference>
<protein>
    <submittedName>
        <fullName evidence="5">LysM peptidoglycan-binding domain-containing protein</fullName>
    </submittedName>
</protein>
<feature type="region of interest" description="Disordered" evidence="2">
    <location>
        <begin position="331"/>
        <end position="424"/>
    </location>
</feature>
<dbReference type="Pfam" id="PF01476">
    <property type="entry name" value="LysM"/>
    <property type="match status" value="1"/>
</dbReference>
<feature type="compositionally biased region" description="Basic and acidic residues" evidence="2">
    <location>
        <begin position="779"/>
        <end position="791"/>
    </location>
</feature>
<keyword evidence="6" id="KW-1185">Reference proteome</keyword>
<feature type="region of interest" description="Disordered" evidence="2">
    <location>
        <begin position="821"/>
        <end position="887"/>
    </location>
</feature>
<feature type="region of interest" description="Disordered" evidence="2">
    <location>
        <begin position="779"/>
        <end position="808"/>
    </location>
</feature>
<dbReference type="RefSeq" id="WP_030263492.1">
    <property type="nucleotide sequence ID" value="NZ_JBHEZZ010000023.1"/>
</dbReference>
<dbReference type="InterPro" id="IPR005158">
    <property type="entry name" value="BTAD"/>
</dbReference>
<evidence type="ECO:0000256" key="2">
    <source>
        <dbReference type="SAM" id="MobiDB-lite"/>
    </source>
</evidence>
<feature type="compositionally biased region" description="Pro residues" evidence="2">
    <location>
        <begin position="389"/>
        <end position="398"/>
    </location>
</feature>
<name>A0ABV6UW94_9ACTN</name>
<feature type="region of interest" description="Disordered" evidence="2">
    <location>
        <begin position="231"/>
        <end position="273"/>
    </location>
</feature>